<dbReference type="InParanoid" id="A0A3N4K810"/>
<dbReference type="AlphaFoldDB" id="A0A3N4K810"/>
<proteinExistence type="predicted"/>
<evidence type="ECO:0000313" key="1">
    <source>
        <dbReference type="EMBL" id="RPB06666.1"/>
    </source>
</evidence>
<name>A0A3N4K810_9PEZI</name>
<organism evidence="1 2">
    <name type="scientific">Morchella conica CCBAS932</name>
    <dbReference type="NCBI Taxonomy" id="1392247"/>
    <lineage>
        <taxon>Eukaryota</taxon>
        <taxon>Fungi</taxon>
        <taxon>Dikarya</taxon>
        <taxon>Ascomycota</taxon>
        <taxon>Pezizomycotina</taxon>
        <taxon>Pezizomycetes</taxon>
        <taxon>Pezizales</taxon>
        <taxon>Morchellaceae</taxon>
        <taxon>Morchella</taxon>
    </lineage>
</organism>
<accession>A0A3N4K810</accession>
<protein>
    <submittedName>
        <fullName evidence="1">Uncharacterized protein</fullName>
    </submittedName>
</protein>
<dbReference type="Proteomes" id="UP000277580">
    <property type="component" value="Unassembled WGS sequence"/>
</dbReference>
<evidence type="ECO:0000313" key="2">
    <source>
        <dbReference type="Proteomes" id="UP000277580"/>
    </source>
</evidence>
<keyword evidence="2" id="KW-1185">Reference proteome</keyword>
<reference evidence="1 2" key="1">
    <citation type="journal article" date="2018" name="Nat. Ecol. Evol.">
        <title>Pezizomycetes genomes reveal the molecular basis of ectomycorrhizal truffle lifestyle.</title>
        <authorList>
            <person name="Murat C."/>
            <person name="Payen T."/>
            <person name="Noel B."/>
            <person name="Kuo A."/>
            <person name="Morin E."/>
            <person name="Chen J."/>
            <person name="Kohler A."/>
            <person name="Krizsan K."/>
            <person name="Balestrini R."/>
            <person name="Da Silva C."/>
            <person name="Montanini B."/>
            <person name="Hainaut M."/>
            <person name="Levati E."/>
            <person name="Barry K.W."/>
            <person name="Belfiori B."/>
            <person name="Cichocki N."/>
            <person name="Clum A."/>
            <person name="Dockter R.B."/>
            <person name="Fauchery L."/>
            <person name="Guy J."/>
            <person name="Iotti M."/>
            <person name="Le Tacon F."/>
            <person name="Lindquist E.A."/>
            <person name="Lipzen A."/>
            <person name="Malagnac F."/>
            <person name="Mello A."/>
            <person name="Molinier V."/>
            <person name="Miyauchi S."/>
            <person name="Poulain J."/>
            <person name="Riccioni C."/>
            <person name="Rubini A."/>
            <person name="Sitrit Y."/>
            <person name="Splivallo R."/>
            <person name="Traeger S."/>
            <person name="Wang M."/>
            <person name="Zifcakova L."/>
            <person name="Wipf D."/>
            <person name="Zambonelli A."/>
            <person name="Paolocci F."/>
            <person name="Nowrousian M."/>
            <person name="Ottonello S."/>
            <person name="Baldrian P."/>
            <person name="Spatafora J.W."/>
            <person name="Henrissat B."/>
            <person name="Nagy L.G."/>
            <person name="Aury J.M."/>
            <person name="Wincker P."/>
            <person name="Grigoriev I.V."/>
            <person name="Bonfante P."/>
            <person name="Martin F.M."/>
        </authorList>
    </citation>
    <scope>NUCLEOTIDE SEQUENCE [LARGE SCALE GENOMIC DNA]</scope>
    <source>
        <strain evidence="1 2">CCBAS932</strain>
    </source>
</reference>
<dbReference type="PANTHER" id="PTHR35186">
    <property type="entry name" value="ANK_REP_REGION DOMAIN-CONTAINING PROTEIN"/>
    <property type="match status" value="1"/>
</dbReference>
<dbReference type="PANTHER" id="PTHR35186:SF4">
    <property type="entry name" value="PRION-INHIBITION AND PROPAGATION HELO DOMAIN-CONTAINING PROTEIN"/>
    <property type="match status" value="1"/>
</dbReference>
<sequence>MDITFGVLPLAVVVLQGCHKARKFVTNYKSYDDDVRQILRTVGVQEYTLKQNLHIFLQDIIEQDILRAMLTDLSSPYWHESELNTRLSNTLGDDINPINSAILSCSHTLQKIQDSQVLSFERLAQEGNPEQVAVGHLEEYLRSSVG</sequence>
<dbReference type="EMBL" id="ML119242">
    <property type="protein sequence ID" value="RPB06666.1"/>
    <property type="molecule type" value="Genomic_DNA"/>
</dbReference>
<gene>
    <name evidence="1" type="ORF">P167DRAFT_61524</name>
</gene>